<evidence type="ECO:0000256" key="1">
    <source>
        <dbReference type="SAM" id="MobiDB-lite"/>
    </source>
</evidence>
<sequence>MPFLSLMSQQQGHARPVNFCVRKPSVSLLLGILLVSPWLTGCHQEIEGENIDIPPERPGRFLPEASEAEARRAREDVARQEQAEALHPEKYKTSSSQPYEAIAPGNASSGPLTTGDGHMVIPQEEPVYGNAPKQKTSATPSAPQAQ</sequence>
<protein>
    <recommendedName>
        <fullName evidence="4">DUF3035 domain-containing protein</fullName>
    </recommendedName>
</protein>
<evidence type="ECO:0000313" key="2">
    <source>
        <dbReference type="EMBL" id="MCX2563545.1"/>
    </source>
</evidence>
<gene>
    <name evidence="2" type="ORF">OQ497_06170</name>
</gene>
<feature type="compositionally biased region" description="Polar residues" evidence="1">
    <location>
        <begin position="133"/>
        <end position="146"/>
    </location>
</feature>
<dbReference type="Proteomes" id="UP001301152">
    <property type="component" value="Unassembled WGS sequence"/>
</dbReference>
<keyword evidence="3" id="KW-1185">Reference proteome</keyword>
<feature type="compositionally biased region" description="Basic and acidic residues" evidence="1">
    <location>
        <begin position="68"/>
        <end position="92"/>
    </location>
</feature>
<accession>A0ABT3QE29</accession>
<comment type="caution">
    <text evidence="2">The sequence shown here is derived from an EMBL/GenBank/DDBJ whole genome shotgun (WGS) entry which is preliminary data.</text>
</comment>
<name>A0ABT3QE29_9PROT</name>
<dbReference type="RefSeq" id="WP_086553747.1">
    <property type="nucleotide sequence ID" value="NZ_JAERKY010000004.1"/>
</dbReference>
<dbReference type="EMBL" id="JAPIUZ010000002">
    <property type="protein sequence ID" value="MCX2563545.1"/>
    <property type="molecule type" value="Genomic_DNA"/>
</dbReference>
<evidence type="ECO:0000313" key="3">
    <source>
        <dbReference type="Proteomes" id="UP001301152"/>
    </source>
</evidence>
<evidence type="ECO:0008006" key="4">
    <source>
        <dbReference type="Google" id="ProtNLM"/>
    </source>
</evidence>
<proteinExistence type="predicted"/>
<reference evidence="2 3" key="1">
    <citation type="submission" date="2022-11" db="EMBL/GenBank/DDBJ databases">
        <title>Genome sequencing of Acetobacter type strain.</title>
        <authorList>
            <person name="Heo J."/>
            <person name="Lee D."/>
            <person name="Han B.-H."/>
            <person name="Hong S.-B."/>
            <person name="Kwon S.-W."/>
        </authorList>
    </citation>
    <scope>NUCLEOTIDE SEQUENCE [LARGE SCALE GENOMIC DNA]</scope>
    <source>
        <strain evidence="2 3">KACC 21253</strain>
    </source>
</reference>
<feature type="region of interest" description="Disordered" evidence="1">
    <location>
        <begin position="66"/>
        <end position="146"/>
    </location>
</feature>
<organism evidence="2 3">
    <name type="scientific">Acetobacter thailandicus</name>
    <dbReference type="NCBI Taxonomy" id="1502842"/>
    <lineage>
        <taxon>Bacteria</taxon>
        <taxon>Pseudomonadati</taxon>
        <taxon>Pseudomonadota</taxon>
        <taxon>Alphaproteobacteria</taxon>
        <taxon>Acetobacterales</taxon>
        <taxon>Acetobacteraceae</taxon>
        <taxon>Acetobacter</taxon>
    </lineage>
</organism>